<feature type="transmembrane region" description="Helical" evidence="1">
    <location>
        <begin position="224"/>
        <end position="247"/>
    </location>
</feature>
<name>A0A917IVQ1_9BACT</name>
<keyword evidence="2" id="KW-0732">Signal</keyword>
<reference evidence="3" key="1">
    <citation type="journal article" date="2014" name="Int. J. Syst. Evol. Microbiol.">
        <title>Complete genome sequence of Corynebacterium casei LMG S-19264T (=DSM 44701T), isolated from a smear-ripened cheese.</title>
        <authorList>
            <consortium name="US DOE Joint Genome Institute (JGI-PGF)"/>
            <person name="Walter F."/>
            <person name="Albersmeier A."/>
            <person name="Kalinowski J."/>
            <person name="Ruckert C."/>
        </authorList>
    </citation>
    <scope>NUCLEOTIDE SEQUENCE</scope>
    <source>
        <strain evidence="3">CGMCC 1.15290</strain>
    </source>
</reference>
<accession>A0A917IVQ1</accession>
<feature type="chain" id="PRO_5037655326" description="Outer membrane protein beta-barrel domain-containing protein" evidence="2">
    <location>
        <begin position="21"/>
        <end position="289"/>
    </location>
</feature>
<evidence type="ECO:0000256" key="2">
    <source>
        <dbReference type="SAM" id="SignalP"/>
    </source>
</evidence>
<keyword evidence="1" id="KW-1133">Transmembrane helix</keyword>
<comment type="caution">
    <text evidence="3">The sequence shown here is derived from an EMBL/GenBank/DDBJ whole genome shotgun (WGS) entry which is preliminary data.</text>
</comment>
<keyword evidence="1" id="KW-0472">Membrane</keyword>
<proteinExistence type="predicted"/>
<dbReference type="EMBL" id="BMIB01000002">
    <property type="protein sequence ID" value="GGH65030.1"/>
    <property type="molecule type" value="Genomic_DNA"/>
</dbReference>
<evidence type="ECO:0000256" key="1">
    <source>
        <dbReference type="SAM" id="Phobius"/>
    </source>
</evidence>
<sequence length="289" mass="31723">MKNARVLFILLCAGTSVLHAQYTPAFQRREISIGPEYAIPVAAFRKGAGVFDAPGTRFHYGIGGSAKYLYRIKPAYGVSLQAGAIRYHSSGPVQTVSGGTFSFTAIPVKLGADIRYKNLFAEPQLGFTWFSDNHTMYQSRSTTYGIGVGTYVIPHVTLSGNYERWNRGGFAASHWGLRLAYTLYPSTPAMADSGKPKTIATPHIPWWYDTESTYWKKHRTFKTLGWVSVGVGVPITLAGLVTAIAAIENSRIRTGTYEWMIASGAAVTVSAVPFFLLSHHYKKKARVAP</sequence>
<dbReference type="RefSeq" id="WP_188951670.1">
    <property type="nucleotide sequence ID" value="NZ_BMIB01000002.1"/>
</dbReference>
<reference evidence="3" key="2">
    <citation type="submission" date="2020-09" db="EMBL/GenBank/DDBJ databases">
        <authorList>
            <person name="Sun Q."/>
            <person name="Zhou Y."/>
        </authorList>
    </citation>
    <scope>NUCLEOTIDE SEQUENCE</scope>
    <source>
        <strain evidence="3">CGMCC 1.15290</strain>
    </source>
</reference>
<dbReference type="AlphaFoldDB" id="A0A917IVQ1"/>
<keyword evidence="1" id="KW-0812">Transmembrane</keyword>
<evidence type="ECO:0000313" key="4">
    <source>
        <dbReference type="Proteomes" id="UP000627292"/>
    </source>
</evidence>
<dbReference type="Proteomes" id="UP000627292">
    <property type="component" value="Unassembled WGS sequence"/>
</dbReference>
<feature type="transmembrane region" description="Helical" evidence="1">
    <location>
        <begin position="259"/>
        <end position="281"/>
    </location>
</feature>
<organism evidence="3 4">
    <name type="scientific">Filimonas zeae</name>
    <dbReference type="NCBI Taxonomy" id="1737353"/>
    <lineage>
        <taxon>Bacteria</taxon>
        <taxon>Pseudomonadati</taxon>
        <taxon>Bacteroidota</taxon>
        <taxon>Chitinophagia</taxon>
        <taxon>Chitinophagales</taxon>
        <taxon>Chitinophagaceae</taxon>
        <taxon>Filimonas</taxon>
    </lineage>
</organism>
<protein>
    <recommendedName>
        <fullName evidence="5">Outer membrane protein beta-barrel domain-containing protein</fullName>
    </recommendedName>
</protein>
<keyword evidence="4" id="KW-1185">Reference proteome</keyword>
<gene>
    <name evidence="3" type="ORF">GCM10011379_17730</name>
</gene>
<feature type="signal peptide" evidence="2">
    <location>
        <begin position="1"/>
        <end position="20"/>
    </location>
</feature>
<evidence type="ECO:0008006" key="5">
    <source>
        <dbReference type="Google" id="ProtNLM"/>
    </source>
</evidence>
<evidence type="ECO:0000313" key="3">
    <source>
        <dbReference type="EMBL" id="GGH65030.1"/>
    </source>
</evidence>